<evidence type="ECO:0000313" key="3">
    <source>
        <dbReference type="Proteomes" id="UP001054902"/>
    </source>
</evidence>
<accession>A0AAD3H0N4</accession>
<organism evidence="2 3">
    <name type="scientific">Chaetoceros tenuissimus</name>
    <dbReference type="NCBI Taxonomy" id="426638"/>
    <lineage>
        <taxon>Eukaryota</taxon>
        <taxon>Sar</taxon>
        <taxon>Stramenopiles</taxon>
        <taxon>Ochrophyta</taxon>
        <taxon>Bacillariophyta</taxon>
        <taxon>Coscinodiscophyceae</taxon>
        <taxon>Chaetocerotophycidae</taxon>
        <taxon>Chaetocerotales</taxon>
        <taxon>Chaetocerotaceae</taxon>
        <taxon>Chaetoceros</taxon>
    </lineage>
</organism>
<comment type="caution">
    <text evidence="2">The sequence shown here is derived from an EMBL/GenBank/DDBJ whole genome shotgun (WGS) entry which is preliminary data.</text>
</comment>
<evidence type="ECO:0000256" key="1">
    <source>
        <dbReference type="SAM" id="MobiDB-lite"/>
    </source>
</evidence>
<gene>
    <name evidence="2" type="ORF">CTEN210_02499</name>
</gene>
<sequence length="99" mass="10633">MVVDRGTGTFQVGDDGVSSDDICGDIAFVSCVEYCVSFYARGIGRCSSGWLLYDGFGVGLYIAVESMGERISKKIQDLNAAENEDEESGDDSSIFSSNF</sequence>
<dbReference type="AlphaFoldDB" id="A0AAD3H0N4"/>
<name>A0AAD3H0N4_9STRA</name>
<keyword evidence="3" id="KW-1185">Reference proteome</keyword>
<evidence type="ECO:0000313" key="2">
    <source>
        <dbReference type="EMBL" id="GFH46025.1"/>
    </source>
</evidence>
<protein>
    <submittedName>
        <fullName evidence="2">Uncharacterized protein</fullName>
    </submittedName>
</protein>
<dbReference type="EMBL" id="BLLK01000022">
    <property type="protein sequence ID" value="GFH46025.1"/>
    <property type="molecule type" value="Genomic_DNA"/>
</dbReference>
<proteinExistence type="predicted"/>
<reference evidence="2 3" key="1">
    <citation type="journal article" date="2021" name="Sci. Rep.">
        <title>The genome of the diatom Chaetoceros tenuissimus carries an ancient integrated fragment of an extant virus.</title>
        <authorList>
            <person name="Hongo Y."/>
            <person name="Kimura K."/>
            <person name="Takaki Y."/>
            <person name="Yoshida Y."/>
            <person name="Baba S."/>
            <person name="Kobayashi G."/>
            <person name="Nagasaki K."/>
            <person name="Hano T."/>
            <person name="Tomaru Y."/>
        </authorList>
    </citation>
    <scope>NUCLEOTIDE SEQUENCE [LARGE SCALE GENOMIC DNA]</scope>
    <source>
        <strain evidence="2 3">NIES-3715</strain>
    </source>
</reference>
<dbReference type="Proteomes" id="UP001054902">
    <property type="component" value="Unassembled WGS sequence"/>
</dbReference>
<feature type="region of interest" description="Disordered" evidence="1">
    <location>
        <begin position="80"/>
        <end position="99"/>
    </location>
</feature>